<dbReference type="EMBL" id="UINC01006993">
    <property type="protein sequence ID" value="SVA30833.1"/>
    <property type="molecule type" value="Genomic_DNA"/>
</dbReference>
<reference evidence="2" key="1">
    <citation type="submission" date="2018-05" db="EMBL/GenBank/DDBJ databases">
        <authorList>
            <person name="Lanie J.A."/>
            <person name="Ng W.-L."/>
            <person name="Kazmierczak K.M."/>
            <person name="Andrzejewski T.M."/>
            <person name="Davidsen T.M."/>
            <person name="Wayne K.J."/>
            <person name="Tettelin H."/>
            <person name="Glass J.I."/>
            <person name="Rusch D."/>
            <person name="Podicherti R."/>
            <person name="Tsui H.-C.T."/>
            <person name="Winkler M.E."/>
        </authorList>
    </citation>
    <scope>NUCLEOTIDE SEQUENCE</scope>
</reference>
<organism evidence="2">
    <name type="scientific">marine metagenome</name>
    <dbReference type="NCBI Taxonomy" id="408172"/>
    <lineage>
        <taxon>unclassified sequences</taxon>
        <taxon>metagenomes</taxon>
        <taxon>ecological metagenomes</taxon>
    </lineage>
</organism>
<sequence length="24" mass="2898">FYRDRRVSRRGGRPGREHRRGTGL</sequence>
<dbReference type="AlphaFoldDB" id="A0A381UV65"/>
<feature type="region of interest" description="Disordered" evidence="1">
    <location>
        <begin position="1"/>
        <end position="24"/>
    </location>
</feature>
<evidence type="ECO:0000256" key="1">
    <source>
        <dbReference type="SAM" id="MobiDB-lite"/>
    </source>
</evidence>
<protein>
    <submittedName>
        <fullName evidence="2">Uncharacterized protein</fullName>
    </submittedName>
</protein>
<accession>A0A381UV65</accession>
<name>A0A381UV65_9ZZZZ</name>
<evidence type="ECO:0000313" key="2">
    <source>
        <dbReference type="EMBL" id="SVA30833.1"/>
    </source>
</evidence>
<feature type="non-terminal residue" evidence="2">
    <location>
        <position position="1"/>
    </location>
</feature>
<proteinExistence type="predicted"/>
<gene>
    <name evidence="2" type="ORF">METZ01_LOCUS83687</name>
</gene>
<feature type="non-terminal residue" evidence="2">
    <location>
        <position position="24"/>
    </location>
</feature>